<keyword evidence="3" id="KW-0732">Signal</keyword>
<feature type="compositionally biased region" description="Basic and acidic residues" evidence="1">
    <location>
        <begin position="283"/>
        <end position="305"/>
    </location>
</feature>
<feature type="compositionally biased region" description="Basic residues" evidence="1">
    <location>
        <begin position="309"/>
        <end position="342"/>
    </location>
</feature>
<dbReference type="STRING" id="8496.A0A151N7K1"/>
<keyword evidence="2" id="KW-0812">Transmembrane</keyword>
<keyword evidence="2" id="KW-1133">Transmembrane helix</keyword>
<dbReference type="AlphaFoldDB" id="A0A151N7K1"/>
<feature type="compositionally biased region" description="Basic and acidic residues" evidence="1">
    <location>
        <begin position="218"/>
        <end position="243"/>
    </location>
</feature>
<feature type="chain" id="PRO_5007585812" evidence="3">
    <location>
        <begin position="17"/>
        <end position="342"/>
    </location>
</feature>
<keyword evidence="5" id="KW-1185">Reference proteome</keyword>
<feature type="region of interest" description="Disordered" evidence="1">
    <location>
        <begin position="186"/>
        <end position="342"/>
    </location>
</feature>
<feature type="transmembrane region" description="Helical" evidence="2">
    <location>
        <begin position="106"/>
        <end position="130"/>
    </location>
</feature>
<feature type="signal peptide" evidence="3">
    <location>
        <begin position="1"/>
        <end position="16"/>
    </location>
</feature>
<name>A0A151N7K1_ALLMI</name>
<evidence type="ECO:0000313" key="4">
    <source>
        <dbReference type="EMBL" id="KYO32802.1"/>
    </source>
</evidence>
<keyword evidence="2" id="KW-0472">Membrane</keyword>
<evidence type="ECO:0000313" key="5">
    <source>
        <dbReference type="Proteomes" id="UP000050525"/>
    </source>
</evidence>
<feature type="compositionally biased region" description="Basic residues" evidence="1">
    <location>
        <begin position="204"/>
        <end position="217"/>
    </location>
</feature>
<dbReference type="Proteomes" id="UP000050525">
    <property type="component" value="Unassembled WGS sequence"/>
</dbReference>
<dbReference type="EMBL" id="AKHW03003879">
    <property type="protein sequence ID" value="KYO32802.1"/>
    <property type="molecule type" value="Genomic_DNA"/>
</dbReference>
<evidence type="ECO:0000256" key="2">
    <source>
        <dbReference type="SAM" id="Phobius"/>
    </source>
</evidence>
<accession>A0A151N7K1</accession>
<evidence type="ECO:0000256" key="1">
    <source>
        <dbReference type="SAM" id="MobiDB-lite"/>
    </source>
</evidence>
<proteinExistence type="predicted"/>
<protein>
    <submittedName>
        <fullName evidence="4">Uncharacterized protein</fullName>
    </submittedName>
</protein>
<feature type="compositionally biased region" description="Basic residues" evidence="1">
    <location>
        <begin position="244"/>
        <end position="260"/>
    </location>
</feature>
<comment type="caution">
    <text evidence="4">The sequence shown here is derived from an EMBL/GenBank/DDBJ whole genome shotgun (WGS) entry which is preliminary data.</text>
</comment>
<gene>
    <name evidence="4" type="ORF">Y1Q_0009385</name>
</gene>
<feature type="compositionally biased region" description="Basic residues" evidence="1">
    <location>
        <begin position="270"/>
        <end position="282"/>
    </location>
</feature>
<reference evidence="4 5" key="1">
    <citation type="journal article" date="2012" name="Genome Biol.">
        <title>Sequencing three crocodilian genomes to illuminate the evolution of archosaurs and amniotes.</title>
        <authorList>
            <person name="St John J.A."/>
            <person name="Braun E.L."/>
            <person name="Isberg S.R."/>
            <person name="Miles L.G."/>
            <person name="Chong A.Y."/>
            <person name="Gongora J."/>
            <person name="Dalzell P."/>
            <person name="Moran C."/>
            <person name="Bed'hom B."/>
            <person name="Abzhanov A."/>
            <person name="Burgess S.C."/>
            <person name="Cooksey A.M."/>
            <person name="Castoe T.A."/>
            <person name="Crawford N.G."/>
            <person name="Densmore L.D."/>
            <person name="Drew J.C."/>
            <person name="Edwards S.V."/>
            <person name="Faircloth B.C."/>
            <person name="Fujita M.K."/>
            <person name="Greenwold M.J."/>
            <person name="Hoffmann F.G."/>
            <person name="Howard J.M."/>
            <person name="Iguchi T."/>
            <person name="Janes D.E."/>
            <person name="Khan S.Y."/>
            <person name="Kohno S."/>
            <person name="de Koning A.J."/>
            <person name="Lance S.L."/>
            <person name="McCarthy F.M."/>
            <person name="McCormack J.E."/>
            <person name="Merchant M.E."/>
            <person name="Peterson D.G."/>
            <person name="Pollock D.D."/>
            <person name="Pourmand N."/>
            <person name="Raney B.J."/>
            <person name="Roessler K.A."/>
            <person name="Sanford J.R."/>
            <person name="Sawyer R.H."/>
            <person name="Schmidt C.J."/>
            <person name="Triplett E.W."/>
            <person name="Tuberville T.D."/>
            <person name="Venegas-Anaya M."/>
            <person name="Howard J.T."/>
            <person name="Jarvis E.D."/>
            <person name="Guillette L.J.Jr."/>
            <person name="Glenn T.C."/>
            <person name="Green R.E."/>
            <person name="Ray D.A."/>
        </authorList>
    </citation>
    <scope>NUCLEOTIDE SEQUENCE [LARGE SCALE GENOMIC DNA]</scope>
    <source>
        <strain evidence="4">KSC_2009_1</strain>
    </source>
</reference>
<sequence>MALLAKHFWFTFSALSGELSLRSTLVHSAPVKAPDVLQKTMPPSLETGLGLPHMAVGHFPGYPGHASSDSLQSDTNLMHHLEPHPLFKRASNWNKVIPNRPALAKIVVLGSVCIILALLIGLGLWCFYFIQMRKIGALTFGVGALAKKLPFLKQAQGAKPWSWGAGSDVRGRAIGKIKKFGYAAFKHRRKKKRSSSGEKEERPHKKRKVNVEKKKKLPKESQAKVEKEKPLEEGKENGEEHPKERKAKVEKKQKPRKKRKENGEELPKERKVKVEKKKKPLEKRKEKGEELATEHPPEESKEKVVKTVRVARKQGKQKKLEKMKKARPKQPRKRKSSRRKRR</sequence>
<organism evidence="4 5">
    <name type="scientific">Alligator mississippiensis</name>
    <name type="common">American alligator</name>
    <dbReference type="NCBI Taxonomy" id="8496"/>
    <lineage>
        <taxon>Eukaryota</taxon>
        <taxon>Metazoa</taxon>
        <taxon>Chordata</taxon>
        <taxon>Craniata</taxon>
        <taxon>Vertebrata</taxon>
        <taxon>Euteleostomi</taxon>
        <taxon>Archelosauria</taxon>
        <taxon>Archosauria</taxon>
        <taxon>Crocodylia</taxon>
        <taxon>Alligatoridae</taxon>
        <taxon>Alligatorinae</taxon>
        <taxon>Alligator</taxon>
    </lineage>
</organism>
<evidence type="ECO:0000256" key="3">
    <source>
        <dbReference type="SAM" id="SignalP"/>
    </source>
</evidence>